<dbReference type="Proteomes" id="UP001177120">
    <property type="component" value="Unassembled WGS sequence"/>
</dbReference>
<protein>
    <submittedName>
        <fullName evidence="1">Uncharacterized protein</fullName>
    </submittedName>
</protein>
<keyword evidence="2" id="KW-1185">Reference proteome</keyword>
<evidence type="ECO:0000313" key="1">
    <source>
        <dbReference type="EMBL" id="MBN2909554.1"/>
    </source>
</evidence>
<name>A0ABS2WJI6_9BACL</name>
<dbReference type="InterPro" id="IPR029044">
    <property type="entry name" value="Nucleotide-diphossugar_trans"/>
</dbReference>
<evidence type="ECO:0000313" key="2">
    <source>
        <dbReference type="Proteomes" id="UP001177120"/>
    </source>
</evidence>
<organism evidence="1 2">
    <name type="scientific">Polycladomyces zharkentensis</name>
    <dbReference type="NCBI Taxonomy" id="2807616"/>
    <lineage>
        <taxon>Bacteria</taxon>
        <taxon>Bacillati</taxon>
        <taxon>Bacillota</taxon>
        <taxon>Bacilli</taxon>
        <taxon>Bacillales</taxon>
        <taxon>Thermoactinomycetaceae</taxon>
        <taxon>Polycladomyces</taxon>
    </lineage>
</organism>
<gene>
    <name evidence="1" type="ORF">JQC72_08440</name>
</gene>
<accession>A0ABS2WJI6</accession>
<proteinExistence type="predicted"/>
<sequence>MIFCTVTTLNRIHTAMVMAKSVKEHHPHAITAVCIVEEKVPMQARRFKHFDHIVLAKDLGHPDFYRHMFKYQLNEGVWSLKPRMLQYVLRTFPEDSKFVYLDTDTKVYGPFHEVITLLDQSPIVLTPHITHPSVKDELQLGMAGLYNSGFVALKRSGESNRFLHWWAGRLNRFCYLDVKQGIFGDQKWLDHAPVFFDVHILKHPGYNVAVWNSYYRRIHRTNNGKILVNGQPLRFYHFSRFGKMDYQKIHKNIYPDPSHPIYHLIDQYSRDLTEHGFNPSHKLPCSYDCYRSGEPIDLRARLAYRNHPERFALIQNPYTMSNRTFLGHEENPPRKRKGISAVKRKLVGRKRN</sequence>
<reference evidence="1" key="1">
    <citation type="journal article" date="2024" name="Int. J. Syst. Evol. Microbiol.">
        <title>Polycladomyces zharkentensis sp. nov., a novel thermophilic cellulose- and starch-degrading member of the Bacillota from a geothermal aquifer in Kazakhstan.</title>
        <authorList>
            <person name="Mashzhan A."/>
            <person name="Kistaubayeva A."/>
            <person name="Javier-Lopez R."/>
            <person name="Bissenova U."/>
            <person name="Bissenbay A."/>
            <person name="Birkeland N.K."/>
        </authorList>
    </citation>
    <scope>NUCLEOTIDE SEQUENCE</scope>
    <source>
        <strain evidence="1">ZKZ2T</strain>
    </source>
</reference>
<dbReference type="SUPFAM" id="SSF53448">
    <property type="entry name" value="Nucleotide-diphospho-sugar transferases"/>
    <property type="match status" value="1"/>
</dbReference>
<comment type="caution">
    <text evidence="1">The sequence shown here is derived from an EMBL/GenBank/DDBJ whole genome shotgun (WGS) entry which is preliminary data.</text>
</comment>
<dbReference type="EMBL" id="JAFHAP010000008">
    <property type="protein sequence ID" value="MBN2909554.1"/>
    <property type="molecule type" value="Genomic_DNA"/>
</dbReference>
<dbReference type="Gene3D" id="3.90.550.10">
    <property type="entry name" value="Spore Coat Polysaccharide Biosynthesis Protein SpsA, Chain A"/>
    <property type="match status" value="1"/>
</dbReference>